<dbReference type="Proteomes" id="UP000437160">
    <property type="component" value="Unassembled WGS sequence"/>
</dbReference>
<name>A0A0I6XPX1_STREE</name>
<dbReference type="Proteomes" id="UP000467349">
    <property type="component" value="Unassembled WGS sequence"/>
</dbReference>
<dbReference type="EMBL" id="WNHU01000043">
    <property type="protein sequence ID" value="MTV43591.1"/>
    <property type="molecule type" value="Genomic_DNA"/>
</dbReference>
<sequence length="68" mass="7841">MKGIIKRLFNKRTTKQKPLGKIVVGVEIENRSELKELTQQCCEAIEHLNNCIDKLNKFELKVSTSIIK</sequence>
<dbReference type="RefSeq" id="WP_000676039.1">
    <property type="nucleotide sequence ID" value="NZ_CAJRNJ010000021.1"/>
</dbReference>
<evidence type="ECO:0000313" key="4">
    <source>
        <dbReference type="Proteomes" id="UP000467349"/>
    </source>
</evidence>
<dbReference type="EMBL" id="WNIA01000024">
    <property type="protein sequence ID" value="MTV98619.1"/>
    <property type="molecule type" value="Genomic_DNA"/>
</dbReference>
<evidence type="ECO:0000313" key="3">
    <source>
        <dbReference type="Proteomes" id="UP000437160"/>
    </source>
</evidence>
<dbReference type="AlphaFoldDB" id="A0A0I6XPX1"/>
<gene>
    <name evidence="2" type="ORF">GM536_05880</name>
    <name evidence="1" type="ORF">GM545_08195</name>
</gene>
<reference evidence="3 4" key="1">
    <citation type="submission" date="2019-11" db="EMBL/GenBank/DDBJ databases">
        <title>Growth characteristics of pneumococcus vary with the chemical composition of the capsule and with environmental conditions.</title>
        <authorList>
            <person name="Tothpal A."/>
            <person name="Desobry K."/>
            <person name="Joshi S."/>
            <person name="Wyllie A.L."/>
            <person name="Weinberger D.M."/>
        </authorList>
    </citation>
    <scope>NUCLEOTIDE SEQUENCE [LARGE SCALE GENOMIC DNA]</scope>
    <source>
        <strain evidence="1">Pnumococcus09N</strain>
        <strain evidence="4">pnumococcus09N</strain>
        <strain evidence="3">pnumococcus19F</strain>
        <strain evidence="2">Pnumococcus19F</strain>
    </source>
</reference>
<evidence type="ECO:0000313" key="2">
    <source>
        <dbReference type="EMBL" id="MTV98619.1"/>
    </source>
</evidence>
<proteinExistence type="predicted"/>
<protein>
    <submittedName>
        <fullName evidence="1">Uncharacterized protein</fullName>
    </submittedName>
</protein>
<organism evidence="1 4">
    <name type="scientific">Streptococcus pneumoniae</name>
    <dbReference type="NCBI Taxonomy" id="1313"/>
    <lineage>
        <taxon>Bacteria</taxon>
        <taxon>Bacillati</taxon>
        <taxon>Bacillota</taxon>
        <taxon>Bacilli</taxon>
        <taxon>Lactobacillales</taxon>
        <taxon>Streptococcaceae</taxon>
        <taxon>Streptococcus</taxon>
    </lineage>
</organism>
<comment type="caution">
    <text evidence="1">The sequence shown here is derived from an EMBL/GenBank/DDBJ whole genome shotgun (WGS) entry which is preliminary data.</text>
</comment>
<accession>A0A0I6XPX1</accession>
<evidence type="ECO:0000313" key="1">
    <source>
        <dbReference type="EMBL" id="MTV43591.1"/>
    </source>
</evidence>